<sequence>MAATINVADDTWVREDGADSNRNGNDQMNARTDIDADDNDIILLRFPTTGLPSGVSNVSLNLFWQRSDGGTGNGLKLYGLNETDPDETLWDETTVTYNNAPGLLPDGIDPTAETAAMSSFDEVQDLDVANLTLLVADQPYGPQVLNDPYSFSSAALDAFLNADTNGEVTFLILRSNEATSSNQARFWPKESGPGATLTFEAVPEPTAAVIALAGAAALLRRRR</sequence>
<evidence type="ECO:0000256" key="1">
    <source>
        <dbReference type="ARBA" id="ARBA00004613"/>
    </source>
</evidence>
<evidence type="ECO:0000313" key="6">
    <source>
        <dbReference type="EMBL" id="TWT97652.1"/>
    </source>
</evidence>
<dbReference type="RefSeq" id="WP_197526408.1">
    <property type="nucleotide sequence ID" value="NZ_SJPR01000002.1"/>
</dbReference>
<dbReference type="InterPro" id="IPR055372">
    <property type="entry name" value="CBM96"/>
</dbReference>
<feature type="domain" description="Carbohydrate-binding module family 96" evidence="5">
    <location>
        <begin position="3"/>
        <end position="103"/>
    </location>
</feature>
<evidence type="ECO:0000256" key="4">
    <source>
        <dbReference type="SAM" id="MobiDB-lite"/>
    </source>
</evidence>
<comment type="subcellular location">
    <subcellularLocation>
        <location evidence="1">Secreted</location>
    </subcellularLocation>
</comment>
<dbReference type="EMBL" id="SJPR01000002">
    <property type="protein sequence ID" value="TWT97652.1"/>
    <property type="molecule type" value="Genomic_DNA"/>
</dbReference>
<dbReference type="GO" id="GO:0005576">
    <property type="term" value="C:extracellular region"/>
    <property type="evidence" value="ECO:0007669"/>
    <property type="project" value="UniProtKB-SubCell"/>
</dbReference>
<evidence type="ECO:0000313" key="7">
    <source>
        <dbReference type="Proteomes" id="UP000317421"/>
    </source>
</evidence>
<dbReference type="AlphaFoldDB" id="A0A5C6AC79"/>
<name>A0A5C6AC79_9BACT</name>
<evidence type="ECO:0000256" key="2">
    <source>
        <dbReference type="ARBA" id="ARBA00022525"/>
    </source>
</evidence>
<comment type="caution">
    <text evidence="6">The sequence shown here is derived from an EMBL/GenBank/DDBJ whole genome shotgun (WGS) entry which is preliminary data.</text>
</comment>
<accession>A0A5C6AC79</accession>
<feature type="compositionally biased region" description="Polar residues" evidence="4">
    <location>
        <begin position="20"/>
        <end position="30"/>
    </location>
</feature>
<feature type="region of interest" description="Disordered" evidence="4">
    <location>
        <begin position="1"/>
        <end position="32"/>
    </location>
</feature>
<organism evidence="6 7">
    <name type="scientific">Botrimarina colliarenosi</name>
    <dbReference type="NCBI Taxonomy" id="2528001"/>
    <lineage>
        <taxon>Bacteria</taxon>
        <taxon>Pseudomonadati</taxon>
        <taxon>Planctomycetota</taxon>
        <taxon>Planctomycetia</taxon>
        <taxon>Pirellulales</taxon>
        <taxon>Lacipirellulaceae</taxon>
        <taxon>Botrimarina</taxon>
    </lineage>
</organism>
<dbReference type="Proteomes" id="UP000317421">
    <property type="component" value="Unassembled WGS sequence"/>
</dbReference>
<protein>
    <recommendedName>
        <fullName evidence="5">Carbohydrate-binding module family 96 domain-containing protein</fullName>
    </recommendedName>
</protein>
<keyword evidence="3" id="KW-0732">Signal</keyword>
<keyword evidence="2" id="KW-0964">Secreted</keyword>
<dbReference type="NCBIfam" id="NF033679">
    <property type="entry name" value="DNRLRE_dom"/>
    <property type="match status" value="1"/>
</dbReference>
<proteinExistence type="predicted"/>
<evidence type="ECO:0000259" key="5">
    <source>
        <dbReference type="Pfam" id="PF24517"/>
    </source>
</evidence>
<keyword evidence="7" id="KW-1185">Reference proteome</keyword>
<dbReference type="Pfam" id="PF24517">
    <property type="entry name" value="CBM96"/>
    <property type="match status" value="1"/>
</dbReference>
<gene>
    <name evidence="6" type="ORF">Pla108_18040</name>
</gene>
<evidence type="ECO:0000256" key="3">
    <source>
        <dbReference type="ARBA" id="ARBA00022729"/>
    </source>
</evidence>
<reference evidence="6 7" key="1">
    <citation type="submission" date="2019-02" db="EMBL/GenBank/DDBJ databases">
        <title>Deep-cultivation of Planctomycetes and their phenomic and genomic characterization uncovers novel biology.</title>
        <authorList>
            <person name="Wiegand S."/>
            <person name="Jogler M."/>
            <person name="Boedeker C."/>
            <person name="Pinto D."/>
            <person name="Vollmers J."/>
            <person name="Rivas-Marin E."/>
            <person name="Kohn T."/>
            <person name="Peeters S.H."/>
            <person name="Heuer A."/>
            <person name="Rast P."/>
            <person name="Oberbeckmann S."/>
            <person name="Bunk B."/>
            <person name="Jeske O."/>
            <person name="Meyerdierks A."/>
            <person name="Storesund J.E."/>
            <person name="Kallscheuer N."/>
            <person name="Luecker S."/>
            <person name="Lage O.M."/>
            <person name="Pohl T."/>
            <person name="Merkel B.J."/>
            <person name="Hornburger P."/>
            <person name="Mueller R.-W."/>
            <person name="Bruemmer F."/>
            <person name="Labrenz M."/>
            <person name="Spormann A.M."/>
            <person name="Op Den Camp H."/>
            <person name="Overmann J."/>
            <person name="Amann R."/>
            <person name="Jetten M.S.M."/>
            <person name="Mascher T."/>
            <person name="Medema M.H."/>
            <person name="Devos D.P."/>
            <person name="Kaster A.-K."/>
            <person name="Ovreas L."/>
            <person name="Rohde M."/>
            <person name="Galperin M.Y."/>
            <person name="Jogler C."/>
        </authorList>
    </citation>
    <scope>NUCLEOTIDE SEQUENCE [LARGE SCALE GENOMIC DNA]</scope>
    <source>
        <strain evidence="6 7">Pla108</strain>
    </source>
</reference>